<sequence length="103" mass="11310">MVTGFETGNVQNDFQAQVLTLRNLLMGLMGFAIIRAEIVSNFHSDNQFCGIIAIFETLSPKPFERVLESYSISSKLVSAKTEGHNCSLSSFTSELSICVVLTD</sequence>
<dbReference type="AlphaFoldDB" id="A0A8X6QTE4"/>
<comment type="caution">
    <text evidence="1">The sequence shown here is derived from an EMBL/GenBank/DDBJ whole genome shotgun (WGS) entry which is preliminary data.</text>
</comment>
<accession>A0A8X6QTE4</accession>
<protein>
    <submittedName>
        <fullName evidence="1">Uncharacterized protein</fullName>
    </submittedName>
</protein>
<dbReference type="Proteomes" id="UP000887013">
    <property type="component" value="Unassembled WGS sequence"/>
</dbReference>
<organism evidence="1 2">
    <name type="scientific">Nephila pilipes</name>
    <name type="common">Giant wood spider</name>
    <name type="synonym">Nephila maculata</name>
    <dbReference type="NCBI Taxonomy" id="299642"/>
    <lineage>
        <taxon>Eukaryota</taxon>
        <taxon>Metazoa</taxon>
        <taxon>Ecdysozoa</taxon>
        <taxon>Arthropoda</taxon>
        <taxon>Chelicerata</taxon>
        <taxon>Arachnida</taxon>
        <taxon>Araneae</taxon>
        <taxon>Araneomorphae</taxon>
        <taxon>Entelegynae</taxon>
        <taxon>Araneoidea</taxon>
        <taxon>Nephilidae</taxon>
        <taxon>Nephila</taxon>
    </lineage>
</organism>
<evidence type="ECO:0000313" key="2">
    <source>
        <dbReference type="Proteomes" id="UP000887013"/>
    </source>
</evidence>
<reference evidence="1" key="1">
    <citation type="submission" date="2020-08" db="EMBL/GenBank/DDBJ databases">
        <title>Multicomponent nature underlies the extraordinary mechanical properties of spider dragline silk.</title>
        <authorList>
            <person name="Kono N."/>
            <person name="Nakamura H."/>
            <person name="Mori M."/>
            <person name="Yoshida Y."/>
            <person name="Ohtoshi R."/>
            <person name="Malay A.D."/>
            <person name="Moran D.A.P."/>
            <person name="Tomita M."/>
            <person name="Numata K."/>
            <person name="Arakawa K."/>
        </authorList>
    </citation>
    <scope>NUCLEOTIDE SEQUENCE</scope>
</reference>
<evidence type="ECO:0000313" key="1">
    <source>
        <dbReference type="EMBL" id="GFU42839.1"/>
    </source>
</evidence>
<keyword evidence="2" id="KW-1185">Reference proteome</keyword>
<proteinExistence type="predicted"/>
<gene>
    <name evidence="1" type="ORF">NPIL_271051</name>
</gene>
<dbReference type="EMBL" id="BMAW01085421">
    <property type="protein sequence ID" value="GFU42839.1"/>
    <property type="molecule type" value="Genomic_DNA"/>
</dbReference>
<name>A0A8X6QTE4_NEPPI</name>